<reference evidence="2" key="1">
    <citation type="journal article" date="2020" name="Stud. Mycol.">
        <title>101 Dothideomycetes genomes: a test case for predicting lifestyles and emergence of pathogens.</title>
        <authorList>
            <person name="Haridas S."/>
            <person name="Albert R."/>
            <person name="Binder M."/>
            <person name="Bloem J."/>
            <person name="Labutti K."/>
            <person name="Salamov A."/>
            <person name="Andreopoulos B."/>
            <person name="Baker S."/>
            <person name="Barry K."/>
            <person name="Bills G."/>
            <person name="Bluhm B."/>
            <person name="Cannon C."/>
            <person name="Castanera R."/>
            <person name="Culley D."/>
            <person name="Daum C."/>
            <person name="Ezra D."/>
            <person name="Gonzalez J."/>
            <person name="Henrissat B."/>
            <person name="Kuo A."/>
            <person name="Liang C."/>
            <person name="Lipzen A."/>
            <person name="Lutzoni F."/>
            <person name="Magnuson J."/>
            <person name="Mondo S."/>
            <person name="Nolan M."/>
            <person name="Ohm R."/>
            <person name="Pangilinan J."/>
            <person name="Park H.-J."/>
            <person name="Ramirez L."/>
            <person name="Alfaro M."/>
            <person name="Sun H."/>
            <person name="Tritt A."/>
            <person name="Yoshinaga Y."/>
            <person name="Zwiers L.-H."/>
            <person name="Turgeon B."/>
            <person name="Goodwin S."/>
            <person name="Spatafora J."/>
            <person name="Crous P."/>
            <person name="Grigoriev I."/>
        </authorList>
    </citation>
    <scope>NUCLEOTIDE SEQUENCE</scope>
    <source>
        <strain evidence="2">CBS 690.94</strain>
    </source>
</reference>
<keyword evidence="1" id="KW-0732">Signal</keyword>
<comment type="caution">
    <text evidence="2">The sequence shown here is derived from an EMBL/GenBank/DDBJ whole genome shotgun (WGS) entry which is preliminary data.</text>
</comment>
<accession>A0A9P4UEM3</accession>
<feature type="chain" id="PRO_5040413372" description="Secreted protein" evidence="1">
    <location>
        <begin position="16"/>
        <end position="106"/>
    </location>
</feature>
<dbReference type="Proteomes" id="UP000799764">
    <property type="component" value="Unassembled WGS sequence"/>
</dbReference>
<evidence type="ECO:0000256" key="1">
    <source>
        <dbReference type="SAM" id="SignalP"/>
    </source>
</evidence>
<protein>
    <recommendedName>
        <fullName evidence="4">Secreted protein</fullName>
    </recommendedName>
</protein>
<evidence type="ECO:0000313" key="3">
    <source>
        <dbReference type="Proteomes" id="UP000799764"/>
    </source>
</evidence>
<feature type="signal peptide" evidence="1">
    <location>
        <begin position="1"/>
        <end position="15"/>
    </location>
</feature>
<evidence type="ECO:0000313" key="2">
    <source>
        <dbReference type="EMBL" id="KAF2446362.1"/>
    </source>
</evidence>
<name>A0A9P4UEM3_9PLEO</name>
<organism evidence="2 3">
    <name type="scientific">Karstenula rhodostoma CBS 690.94</name>
    <dbReference type="NCBI Taxonomy" id="1392251"/>
    <lineage>
        <taxon>Eukaryota</taxon>
        <taxon>Fungi</taxon>
        <taxon>Dikarya</taxon>
        <taxon>Ascomycota</taxon>
        <taxon>Pezizomycotina</taxon>
        <taxon>Dothideomycetes</taxon>
        <taxon>Pleosporomycetidae</taxon>
        <taxon>Pleosporales</taxon>
        <taxon>Massarineae</taxon>
        <taxon>Didymosphaeriaceae</taxon>
        <taxon>Karstenula</taxon>
    </lineage>
</organism>
<proteinExistence type="predicted"/>
<dbReference type="EMBL" id="MU001498">
    <property type="protein sequence ID" value="KAF2446362.1"/>
    <property type="molecule type" value="Genomic_DNA"/>
</dbReference>
<dbReference type="AlphaFoldDB" id="A0A9P4UEM3"/>
<sequence length="106" mass="11254">MIYLLLLLPAASVSTLSLPADKPRDVILLPPHRACHRYVNALGAPPVACTRSWAPITCPGAPFTSPGAPTLALRAPCVSLFSTALAAFARQRHVAGAVLPWSHHDR</sequence>
<evidence type="ECO:0008006" key="4">
    <source>
        <dbReference type="Google" id="ProtNLM"/>
    </source>
</evidence>
<gene>
    <name evidence="2" type="ORF">P171DRAFT_430523</name>
</gene>
<keyword evidence="3" id="KW-1185">Reference proteome</keyword>